<dbReference type="InterPro" id="IPR022251">
    <property type="entry name" value="DUF3774_wound-induced"/>
</dbReference>
<proteinExistence type="predicted"/>
<comment type="caution">
    <text evidence="2">The sequence shown here is derived from an EMBL/GenBank/DDBJ whole genome shotgun (WGS) entry which is preliminary data.</text>
</comment>
<dbReference type="EMBL" id="JBBPBN010000049">
    <property type="protein sequence ID" value="KAK8993333.1"/>
    <property type="molecule type" value="Genomic_DNA"/>
</dbReference>
<name>A0ABR2PYA2_9ROSI</name>
<keyword evidence="1" id="KW-0732">Signal</keyword>
<evidence type="ECO:0000313" key="2">
    <source>
        <dbReference type="EMBL" id="KAK8993333.1"/>
    </source>
</evidence>
<organism evidence="2 3">
    <name type="scientific">Hibiscus sabdariffa</name>
    <name type="common">roselle</name>
    <dbReference type="NCBI Taxonomy" id="183260"/>
    <lineage>
        <taxon>Eukaryota</taxon>
        <taxon>Viridiplantae</taxon>
        <taxon>Streptophyta</taxon>
        <taxon>Embryophyta</taxon>
        <taxon>Tracheophyta</taxon>
        <taxon>Spermatophyta</taxon>
        <taxon>Magnoliopsida</taxon>
        <taxon>eudicotyledons</taxon>
        <taxon>Gunneridae</taxon>
        <taxon>Pentapetalae</taxon>
        <taxon>rosids</taxon>
        <taxon>malvids</taxon>
        <taxon>Malvales</taxon>
        <taxon>Malvaceae</taxon>
        <taxon>Malvoideae</taxon>
        <taxon>Hibiscus</taxon>
    </lineage>
</organism>
<gene>
    <name evidence="2" type="ORF">V6N11_033434</name>
</gene>
<evidence type="ECO:0000313" key="3">
    <source>
        <dbReference type="Proteomes" id="UP001396334"/>
    </source>
</evidence>
<dbReference type="Pfam" id="PF12609">
    <property type="entry name" value="DUF3774"/>
    <property type="match status" value="1"/>
</dbReference>
<protein>
    <submittedName>
        <fullName evidence="2">Uncharacterized protein</fullName>
    </submittedName>
</protein>
<sequence length="98" mass="11312">MLSFWYSLFLGILSLFSLIPNTSEEEMSLRKTSRELFQVESQVMHGFMDQALKMKSSSKKVTNPINIEKSISYDSKLKVVKAEESLRIVMYLSLWGPN</sequence>
<keyword evidence="3" id="KW-1185">Reference proteome</keyword>
<accession>A0ABR2PYA2</accession>
<reference evidence="2 3" key="1">
    <citation type="journal article" date="2024" name="G3 (Bethesda)">
        <title>Genome assembly of Hibiscus sabdariffa L. provides insights into metabolisms of medicinal natural products.</title>
        <authorList>
            <person name="Kim T."/>
        </authorList>
    </citation>
    <scope>NUCLEOTIDE SEQUENCE [LARGE SCALE GENOMIC DNA]</scope>
    <source>
        <strain evidence="2">TK-2024</strain>
        <tissue evidence="2">Old leaves</tissue>
    </source>
</reference>
<evidence type="ECO:0000256" key="1">
    <source>
        <dbReference type="SAM" id="SignalP"/>
    </source>
</evidence>
<dbReference type="Proteomes" id="UP001396334">
    <property type="component" value="Unassembled WGS sequence"/>
</dbReference>
<feature type="signal peptide" evidence="1">
    <location>
        <begin position="1"/>
        <end position="24"/>
    </location>
</feature>
<feature type="chain" id="PRO_5045599084" evidence="1">
    <location>
        <begin position="25"/>
        <end position="98"/>
    </location>
</feature>